<keyword evidence="4 8" id="KW-1133">Transmembrane helix</keyword>
<evidence type="ECO:0000256" key="8">
    <source>
        <dbReference type="SAM" id="Phobius"/>
    </source>
</evidence>
<dbReference type="InterPro" id="IPR007267">
    <property type="entry name" value="GtrA_DPMS_TM"/>
</dbReference>
<keyword evidence="2 7" id="KW-0813">Transport</keyword>
<organism evidence="10 11">
    <name type="scientific">Serratia liquefaciens</name>
    <dbReference type="NCBI Taxonomy" id="614"/>
    <lineage>
        <taxon>Bacteria</taxon>
        <taxon>Pseudomonadati</taxon>
        <taxon>Pseudomonadota</taxon>
        <taxon>Gammaproteobacteria</taxon>
        <taxon>Enterobacterales</taxon>
        <taxon>Yersiniaceae</taxon>
        <taxon>Serratia</taxon>
    </lineage>
</organism>
<evidence type="ECO:0000256" key="7">
    <source>
        <dbReference type="PIRNR" id="PIRNR006298"/>
    </source>
</evidence>
<accession>A0ABX7CYF2</accession>
<dbReference type="PIRSF" id="PIRSF006298">
    <property type="entry name" value="GtrA_prd"/>
    <property type="match status" value="1"/>
</dbReference>
<feature type="transmembrane region" description="Helical" evidence="8">
    <location>
        <begin position="33"/>
        <end position="50"/>
    </location>
</feature>
<keyword evidence="3 8" id="KW-0812">Transmembrane</keyword>
<evidence type="ECO:0000256" key="6">
    <source>
        <dbReference type="ARBA" id="ARBA00025595"/>
    </source>
</evidence>
<evidence type="ECO:0000259" key="9">
    <source>
        <dbReference type="Pfam" id="PF04138"/>
    </source>
</evidence>
<keyword evidence="5 8" id="KW-0472">Membrane</keyword>
<sequence length="118" mass="13285">MKTFIRYASVGLINTLVHWGIFAIMLTNGADQAFSNFVAFCIAVTVSFFANAKWTFNANVTTIRYIIYVFFMGAMASLIGWLADEFNVKPILTLVVFSTISLVCGFIYSKHIVFKEDK</sequence>
<dbReference type="PANTHER" id="PTHR38459">
    <property type="entry name" value="PROPHAGE BACTOPRENOL-LINKED GLUCOSE TRANSLOCASE HOMOLOG"/>
    <property type="match status" value="1"/>
</dbReference>
<comment type="function">
    <text evidence="6 7">Involved in O antigen modification. Involved in the translocation of bactoprenol-linked glucose across the cytoplasmic membrane.</text>
</comment>
<name>A0ABX7CYF2_SERLI</name>
<dbReference type="Pfam" id="PF04138">
    <property type="entry name" value="GtrA_DPMS_TM"/>
    <property type="match status" value="1"/>
</dbReference>
<dbReference type="Proteomes" id="UP000595237">
    <property type="component" value="Chromosome"/>
</dbReference>
<reference evidence="10 11" key="1">
    <citation type="submission" date="2021-01" db="EMBL/GenBank/DDBJ databases">
        <title>FDA dAtabase for Regulatory Grade micrObial Sequences (FDA-ARGOS): Supporting development and validation of Infectious Disease Dx tests.</title>
        <authorList>
            <person name="Blissenbach B."/>
            <person name="Krut O."/>
            <person name="Tallon L."/>
            <person name="Sadzewicz L."/>
            <person name="Zhao X."/>
            <person name="Boylan J."/>
            <person name="Ott S."/>
            <person name="Bowen H."/>
            <person name="Vavikolanu K."/>
            <person name="Mehta A."/>
            <person name="Aluvathingal J."/>
            <person name="Nadendla S."/>
            <person name="Yan Y."/>
            <person name="Sichtig H."/>
        </authorList>
    </citation>
    <scope>NUCLEOTIDE SEQUENCE [LARGE SCALE GENOMIC DNA]</scope>
    <source>
        <strain evidence="10 11">FDAARGOS_1081</strain>
    </source>
</reference>
<evidence type="ECO:0000256" key="5">
    <source>
        <dbReference type="ARBA" id="ARBA00023136"/>
    </source>
</evidence>
<comment type="similarity">
    <text evidence="7">Belongs to the gtrA family.</text>
</comment>
<evidence type="ECO:0000256" key="2">
    <source>
        <dbReference type="ARBA" id="ARBA00022448"/>
    </source>
</evidence>
<feature type="transmembrane region" description="Helical" evidence="8">
    <location>
        <begin position="7"/>
        <end position="27"/>
    </location>
</feature>
<feature type="transmembrane region" description="Helical" evidence="8">
    <location>
        <begin position="88"/>
        <end position="108"/>
    </location>
</feature>
<dbReference type="RefSeq" id="WP_201895407.1">
    <property type="nucleotide sequence ID" value="NZ_CP068148.1"/>
</dbReference>
<dbReference type="PANTHER" id="PTHR38459:SF1">
    <property type="entry name" value="PROPHAGE BACTOPRENOL-LINKED GLUCOSE TRANSLOCASE HOMOLOG"/>
    <property type="match status" value="1"/>
</dbReference>
<evidence type="ECO:0000256" key="1">
    <source>
        <dbReference type="ARBA" id="ARBA00004141"/>
    </source>
</evidence>
<dbReference type="InterPro" id="IPR016480">
    <property type="entry name" value="Glc_translocase_bactprenl-link"/>
</dbReference>
<gene>
    <name evidence="10" type="ORF">I6I38_14650</name>
</gene>
<keyword evidence="11" id="KW-1185">Reference proteome</keyword>
<evidence type="ECO:0000256" key="3">
    <source>
        <dbReference type="ARBA" id="ARBA00022692"/>
    </source>
</evidence>
<feature type="transmembrane region" description="Helical" evidence="8">
    <location>
        <begin position="62"/>
        <end position="82"/>
    </location>
</feature>
<dbReference type="InterPro" id="IPR051401">
    <property type="entry name" value="GtrA_CellWall_Glycosyl"/>
</dbReference>
<evidence type="ECO:0000313" key="11">
    <source>
        <dbReference type="Proteomes" id="UP000595237"/>
    </source>
</evidence>
<dbReference type="EMBL" id="CP068148">
    <property type="protein sequence ID" value="QQU53581.1"/>
    <property type="molecule type" value="Genomic_DNA"/>
</dbReference>
<feature type="domain" description="GtrA/DPMS transmembrane" evidence="9">
    <location>
        <begin position="6"/>
        <end position="114"/>
    </location>
</feature>
<evidence type="ECO:0000256" key="4">
    <source>
        <dbReference type="ARBA" id="ARBA00022989"/>
    </source>
</evidence>
<proteinExistence type="inferred from homology"/>
<evidence type="ECO:0000313" key="10">
    <source>
        <dbReference type="EMBL" id="QQU53581.1"/>
    </source>
</evidence>
<protein>
    <recommendedName>
        <fullName evidence="7">Bactoprenol-linked glucose translocase</fullName>
    </recommendedName>
</protein>
<comment type="subcellular location">
    <subcellularLocation>
        <location evidence="1">Membrane</location>
        <topology evidence="1">Multi-pass membrane protein</topology>
    </subcellularLocation>
</comment>